<reference evidence="2 3" key="2">
    <citation type="submission" date="2024-05" db="EMBL/GenBank/DDBJ databases">
        <authorList>
            <person name="Chen Y."/>
            <person name="Shah S."/>
            <person name="Dougan E. K."/>
            <person name="Thang M."/>
            <person name="Chan C."/>
        </authorList>
    </citation>
    <scope>NUCLEOTIDE SEQUENCE [LARGE SCALE GENOMIC DNA]</scope>
</reference>
<gene>
    <name evidence="1" type="ORF">C1SCF055_LOCUS25881</name>
</gene>
<evidence type="ECO:0000313" key="2">
    <source>
        <dbReference type="EMBL" id="CAL4787016.1"/>
    </source>
</evidence>
<reference evidence="1" key="1">
    <citation type="submission" date="2022-10" db="EMBL/GenBank/DDBJ databases">
        <authorList>
            <person name="Chen Y."/>
            <person name="Dougan E. K."/>
            <person name="Chan C."/>
            <person name="Rhodes N."/>
            <person name="Thang M."/>
        </authorList>
    </citation>
    <scope>NUCLEOTIDE SEQUENCE</scope>
</reference>
<accession>A0A9P1CWT1</accession>
<dbReference type="EMBL" id="CAMXCT010002668">
    <property type="protein sequence ID" value="CAI3999704.1"/>
    <property type="molecule type" value="Genomic_DNA"/>
</dbReference>
<sequence>MASRQRSGTRTLKVVVAVAFAVRLAKLLPTSLCSLIQPLPLFLFETPRRGKVRVYHYTNKAGYEGILESGCIQPSDIRQGDASYGSSVYATELDPSVPFYAILHNNYDMDGGIQGRGEARMDRADYVFAFDLDISSVEFIDNAGRRSVLCIGGGDKMKVDDALYFGKATIAADVLKNRGKKVLVYHYTNKEGYERILANGYILPEDLTTLKTLAQVAHPSSPIYTILHNMYGGLQAQVMRGVRGTSAHPSSPIYTILHNMYGGHFNGRGKDMLDRADYVFAFLLPADKVDMLKRVPFSQNTGKVMSLGHGKRVDITEAFYHGASADAFHETGLNHSVFESEEEVLMYLQIYDAVNKQGK</sequence>
<dbReference type="OrthoDB" id="4743337at2759"/>
<dbReference type="AlphaFoldDB" id="A0A9P1CWT1"/>
<evidence type="ECO:0000313" key="1">
    <source>
        <dbReference type="EMBL" id="CAI3999704.1"/>
    </source>
</evidence>
<organism evidence="1">
    <name type="scientific">Cladocopium goreaui</name>
    <dbReference type="NCBI Taxonomy" id="2562237"/>
    <lineage>
        <taxon>Eukaryota</taxon>
        <taxon>Sar</taxon>
        <taxon>Alveolata</taxon>
        <taxon>Dinophyceae</taxon>
        <taxon>Suessiales</taxon>
        <taxon>Symbiodiniaceae</taxon>
        <taxon>Cladocopium</taxon>
    </lineage>
</organism>
<proteinExistence type="predicted"/>
<dbReference type="Proteomes" id="UP001152797">
    <property type="component" value="Unassembled WGS sequence"/>
</dbReference>
<protein>
    <submittedName>
        <fullName evidence="2">Tox-ART-HYD1 domain-containing protein</fullName>
    </submittedName>
</protein>
<keyword evidence="3" id="KW-1185">Reference proteome</keyword>
<dbReference type="EMBL" id="CAMXCT020002668">
    <property type="protein sequence ID" value="CAL1153079.1"/>
    <property type="molecule type" value="Genomic_DNA"/>
</dbReference>
<evidence type="ECO:0000313" key="3">
    <source>
        <dbReference type="Proteomes" id="UP001152797"/>
    </source>
</evidence>
<dbReference type="EMBL" id="CAMXCT030002668">
    <property type="protein sequence ID" value="CAL4787016.1"/>
    <property type="molecule type" value="Genomic_DNA"/>
</dbReference>
<name>A0A9P1CWT1_9DINO</name>
<comment type="caution">
    <text evidence="1">The sequence shown here is derived from an EMBL/GenBank/DDBJ whole genome shotgun (WGS) entry which is preliminary data.</text>
</comment>